<dbReference type="Proteomes" id="UP001432322">
    <property type="component" value="Unassembled WGS sequence"/>
</dbReference>
<accession>A0AAV5WR74</accession>
<feature type="non-terminal residue" evidence="1">
    <location>
        <position position="1"/>
    </location>
</feature>
<organism evidence="1 2">
    <name type="scientific">Pristionchus fissidentatus</name>
    <dbReference type="NCBI Taxonomy" id="1538716"/>
    <lineage>
        <taxon>Eukaryota</taxon>
        <taxon>Metazoa</taxon>
        <taxon>Ecdysozoa</taxon>
        <taxon>Nematoda</taxon>
        <taxon>Chromadorea</taxon>
        <taxon>Rhabditida</taxon>
        <taxon>Rhabditina</taxon>
        <taxon>Diplogasteromorpha</taxon>
        <taxon>Diplogasteroidea</taxon>
        <taxon>Neodiplogasteridae</taxon>
        <taxon>Pristionchus</taxon>
    </lineage>
</organism>
<comment type="caution">
    <text evidence="1">The sequence shown here is derived from an EMBL/GenBank/DDBJ whole genome shotgun (WGS) entry which is preliminary data.</text>
</comment>
<protein>
    <submittedName>
        <fullName evidence="1">Uncharacterized protein</fullName>
    </submittedName>
</protein>
<dbReference type="AlphaFoldDB" id="A0AAV5WR74"/>
<proteinExistence type="predicted"/>
<keyword evidence="2" id="KW-1185">Reference proteome</keyword>
<dbReference type="EMBL" id="BTSY01000006">
    <property type="protein sequence ID" value="GMT32229.1"/>
    <property type="molecule type" value="Genomic_DNA"/>
</dbReference>
<sequence length="125" mass="14699">ESLLSVESALMEYGSFEWTMWMAGRLRHSNYDEKVFHFYDRSLAEREYCAEDERLIQRLVEALSQRNLEKSRTNEEKMRVDAFVNITVETLNRGDRLVNIEPPFRSVAAAEKLAAFIRSRRIPPV</sequence>
<evidence type="ECO:0000313" key="1">
    <source>
        <dbReference type="EMBL" id="GMT32229.1"/>
    </source>
</evidence>
<name>A0AAV5WR74_9BILA</name>
<evidence type="ECO:0000313" key="2">
    <source>
        <dbReference type="Proteomes" id="UP001432322"/>
    </source>
</evidence>
<gene>
    <name evidence="1" type="ORF">PFISCL1PPCAC_23526</name>
</gene>
<reference evidence="1" key="1">
    <citation type="submission" date="2023-10" db="EMBL/GenBank/DDBJ databases">
        <title>Genome assembly of Pristionchus species.</title>
        <authorList>
            <person name="Yoshida K."/>
            <person name="Sommer R.J."/>
        </authorList>
    </citation>
    <scope>NUCLEOTIDE SEQUENCE</scope>
    <source>
        <strain evidence="1">RS5133</strain>
    </source>
</reference>